<dbReference type="PATRIC" id="fig|1653479.3.peg.1321"/>
<dbReference type="SUPFAM" id="SSF51735">
    <property type="entry name" value="NAD(P)-binding Rossmann-fold domains"/>
    <property type="match status" value="1"/>
</dbReference>
<sequence length="313" mass="33261">MNATHTWVVGSGGLLGASVTREARRRGHHVHTSAIPWSDRSLAEEALLQRCSAFFDSFRTGAWNVVWAAGAGVNGTSAAQFAEENDLIRTVLARVESVAADRADTGTVFLASSAGGVYAGAPGAPHDEETPPIPLGDYGFAKLQSESVATEFGVRTGVNVVVGRFANLYGPGQNLAKPQGLISHLCRGYLMASPVSIYVPMDTLRDYLYVSDAAEMVADALAVSAERRIAPTVKIFASGEAVTIGSILGACRTVFRRRPNVVLAASPLAAFQGRDLRLRSTVWPQIDRRTHRTLPAGIASTLFATRQALAVGR</sequence>
<evidence type="ECO:0000256" key="1">
    <source>
        <dbReference type="ARBA" id="ARBA00023027"/>
    </source>
</evidence>
<gene>
    <name evidence="3" type="primary">fcf1</name>
    <name evidence="3" type="ORF">A3Q41_01308</name>
</gene>
<accession>A0A143QII8</accession>
<proteinExistence type="predicted"/>
<dbReference type="OrthoDB" id="7770745at2"/>
<reference evidence="4" key="2">
    <citation type="submission" date="2016-04" db="EMBL/GenBank/DDBJ databases">
        <title>Complete Genome and Plasmid Sequences for Rhodococcus fascians D188 and Draft Sequences for Rhodococcus spp. Isolates PBTS 1 and PBTS 2.</title>
        <authorList>
            <person name="Stamer R."/>
            <person name="Vereecke D."/>
            <person name="Zhang Y."/>
            <person name="Schilkey F."/>
            <person name="Devitt N."/>
            <person name="Randall J."/>
        </authorList>
    </citation>
    <scope>NUCLEOTIDE SEQUENCE [LARGE SCALE GENOMIC DNA]</scope>
    <source>
        <strain evidence="4">PBTS2</strain>
    </source>
</reference>
<keyword evidence="3" id="KW-0560">Oxidoreductase</keyword>
<dbReference type="Proteomes" id="UP000076038">
    <property type="component" value="Chromosome"/>
</dbReference>
<evidence type="ECO:0000259" key="2">
    <source>
        <dbReference type="Pfam" id="PF01370"/>
    </source>
</evidence>
<evidence type="ECO:0000313" key="4">
    <source>
        <dbReference type="Proteomes" id="UP000076038"/>
    </source>
</evidence>
<name>A0A143QII8_RHOFA</name>
<dbReference type="EC" id="1.1.1.266" evidence="3"/>
<evidence type="ECO:0000313" key="3">
    <source>
        <dbReference type="EMBL" id="AMY22616.1"/>
    </source>
</evidence>
<organism evidence="3 4">
    <name type="scientific">Rhodococcoides fascians</name>
    <name type="common">Rhodococcus fascians</name>
    <dbReference type="NCBI Taxonomy" id="1828"/>
    <lineage>
        <taxon>Bacteria</taxon>
        <taxon>Bacillati</taxon>
        <taxon>Actinomycetota</taxon>
        <taxon>Actinomycetes</taxon>
        <taxon>Mycobacteriales</taxon>
        <taxon>Nocardiaceae</taxon>
        <taxon>Rhodococcoides</taxon>
    </lineage>
</organism>
<dbReference type="GO" id="GO:0050573">
    <property type="term" value="F:dTDP-4-dehydro-6-deoxyglucose reductase activity"/>
    <property type="evidence" value="ECO:0007669"/>
    <property type="project" value="UniProtKB-EC"/>
</dbReference>
<protein>
    <submittedName>
        <fullName evidence="3">dTDP-4-dehydro-6-deoxyglucose reductase</fullName>
        <ecNumber evidence="3">1.1.1.266</ecNumber>
    </submittedName>
</protein>
<keyword evidence="4" id="KW-1185">Reference proteome</keyword>
<dbReference type="Gene3D" id="3.40.50.720">
    <property type="entry name" value="NAD(P)-binding Rossmann-like Domain"/>
    <property type="match status" value="1"/>
</dbReference>
<feature type="domain" description="NAD-dependent epimerase/dehydratase" evidence="2">
    <location>
        <begin position="8"/>
        <end position="223"/>
    </location>
</feature>
<reference evidence="3 4" key="1">
    <citation type="journal article" date="2016" name="Genome Announc.">
        <title>Complete Genome and Plasmid Sequences for Rhodococcus fascians D188 and Draft Sequences for Rhodococcus Isolates PBTS 1 and PBTS 2.</title>
        <authorList>
            <person name="Stamler R.A."/>
            <person name="Vereecke D."/>
            <person name="Zhang Y."/>
            <person name="Schilkey F."/>
            <person name="Devitt N."/>
            <person name="Randall J.J."/>
        </authorList>
    </citation>
    <scope>NUCLEOTIDE SEQUENCE [LARGE SCALE GENOMIC DNA]</scope>
    <source>
        <strain evidence="3 4">PBTS2</strain>
    </source>
</reference>
<dbReference type="InterPro" id="IPR001509">
    <property type="entry name" value="Epimerase_deHydtase"/>
</dbReference>
<dbReference type="AlphaFoldDB" id="A0A143QII8"/>
<dbReference type="Pfam" id="PF01370">
    <property type="entry name" value="Epimerase"/>
    <property type="match status" value="1"/>
</dbReference>
<dbReference type="InterPro" id="IPR036291">
    <property type="entry name" value="NAD(P)-bd_dom_sf"/>
</dbReference>
<dbReference type="KEGG" id="rhs:A3Q41_01308"/>
<keyword evidence="1" id="KW-0520">NAD</keyword>
<dbReference type="RefSeq" id="WP_048319181.1">
    <property type="nucleotide sequence ID" value="NZ_CP015220.1"/>
</dbReference>
<dbReference type="EMBL" id="CP015220">
    <property type="protein sequence ID" value="AMY22616.1"/>
    <property type="molecule type" value="Genomic_DNA"/>
</dbReference>
<dbReference type="PANTHER" id="PTHR43574">
    <property type="entry name" value="EPIMERASE-RELATED"/>
    <property type="match status" value="1"/>
</dbReference>